<gene>
    <name evidence="2" type="ORF">SAMN05216271_1531</name>
</gene>
<dbReference type="InterPro" id="IPR020036">
    <property type="entry name" value="PseH"/>
</dbReference>
<dbReference type="Gene3D" id="3.40.630.30">
    <property type="match status" value="1"/>
</dbReference>
<dbReference type="Pfam" id="PF13302">
    <property type="entry name" value="Acetyltransf_3"/>
    <property type="match status" value="1"/>
</dbReference>
<dbReference type="Proteomes" id="UP000243413">
    <property type="component" value="Chromosome I"/>
</dbReference>
<dbReference type="GO" id="GO:0016747">
    <property type="term" value="F:acyltransferase activity, transferring groups other than amino-acyl groups"/>
    <property type="evidence" value="ECO:0007669"/>
    <property type="project" value="InterPro"/>
</dbReference>
<dbReference type="PANTHER" id="PTHR43415:SF3">
    <property type="entry name" value="GNAT-FAMILY ACETYLTRANSFERASE"/>
    <property type="match status" value="1"/>
</dbReference>
<proteinExistence type="predicted"/>
<feature type="domain" description="N-acetyltransferase" evidence="1">
    <location>
        <begin position="7"/>
        <end position="164"/>
    </location>
</feature>
<dbReference type="InterPro" id="IPR000182">
    <property type="entry name" value="GNAT_dom"/>
</dbReference>
<dbReference type="RefSeq" id="WP_172830649.1">
    <property type="nucleotide sequence ID" value="NZ_LT629763.1"/>
</dbReference>
<keyword evidence="2" id="KW-0808">Transferase</keyword>
<dbReference type="PROSITE" id="PS51186">
    <property type="entry name" value="GNAT"/>
    <property type="match status" value="1"/>
</dbReference>
<sequence length="171" mass="19821">MSGVIAGNLRPLAEPDLALVRSWRNHESVRRYMYTRHEIAEQEHRDWFARCEQDPLRHLLVYECDDQPRGFVHFTVQTAGKVADWGFYIAPEAPRGTGTGLGRQALEYGFQRLALHKICGQALGFNQRSIDFHRKMGFCQEGMLRDQHFDGQQFHDVICFGLLDSEWQVRG</sequence>
<dbReference type="EMBL" id="LT629763">
    <property type="protein sequence ID" value="SDS26421.1"/>
    <property type="molecule type" value="Genomic_DNA"/>
</dbReference>
<protein>
    <submittedName>
        <fullName evidence="2">UDP-4-amino-4,6-dideoxy-N-acetyl-beta-L-altrosamine N-acetyltransferase</fullName>
    </submittedName>
</protein>
<evidence type="ECO:0000313" key="3">
    <source>
        <dbReference type="Proteomes" id="UP000243413"/>
    </source>
</evidence>
<evidence type="ECO:0000313" key="2">
    <source>
        <dbReference type="EMBL" id="SDS26421.1"/>
    </source>
</evidence>
<dbReference type="InterPro" id="IPR016181">
    <property type="entry name" value="Acyl_CoA_acyltransferase"/>
</dbReference>
<organism evidence="2 3">
    <name type="scientific">Halopseudomonas sabulinigri</name>
    <dbReference type="NCBI Taxonomy" id="472181"/>
    <lineage>
        <taxon>Bacteria</taxon>
        <taxon>Pseudomonadati</taxon>
        <taxon>Pseudomonadota</taxon>
        <taxon>Gammaproteobacteria</taxon>
        <taxon>Pseudomonadales</taxon>
        <taxon>Pseudomonadaceae</taxon>
        <taxon>Halopseudomonas</taxon>
    </lineage>
</organism>
<dbReference type="PANTHER" id="PTHR43415">
    <property type="entry name" value="SPERMIDINE N(1)-ACETYLTRANSFERASE"/>
    <property type="match status" value="1"/>
</dbReference>
<name>A0A1H1QSH4_9GAMM</name>
<accession>A0A1H1QSH4</accession>
<dbReference type="AlphaFoldDB" id="A0A1H1QSH4"/>
<dbReference type="SUPFAM" id="SSF55729">
    <property type="entry name" value="Acyl-CoA N-acyltransferases (Nat)"/>
    <property type="match status" value="1"/>
</dbReference>
<dbReference type="STRING" id="472181.SAMN05216271_1531"/>
<evidence type="ECO:0000259" key="1">
    <source>
        <dbReference type="PROSITE" id="PS51186"/>
    </source>
</evidence>
<reference evidence="3" key="1">
    <citation type="submission" date="2016-10" db="EMBL/GenBank/DDBJ databases">
        <authorList>
            <person name="Varghese N."/>
            <person name="Submissions S."/>
        </authorList>
    </citation>
    <scope>NUCLEOTIDE SEQUENCE [LARGE SCALE GENOMIC DNA]</scope>
    <source>
        <strain evidence="3">JCM 14963</strain>
    </source>
</reference>
<dbReference type="NCBIfam" id="TIGR03585">
    <property type="entry name" value="PseH"/>
    <property type="match status" value="1"/>
</dbReference>